<gene>
    <name evidence="12" type="ORF">T190115A13A_30035</name>
</gene>
<accession>A0ABM9PN96</accession>
<evidence type="ECO:0000256" key="6">
    <source>
        <dbReference type="ARBA" id="ARBA00022921"/>
    </source>
</evidence>
<dbReference type="Gene3D" id="4.10.520.10">
    <property type="entry name" value="IHF-like DNA-binding proteins"/>
    <property type="match status" value="1"/>
</dbReference>
<reference evidence="12 13" key="1">
    <citation type="submission" date="2024-05" db="EMBL/GenBank/DDBJ databases">
        <authorList>
            <person name="Duchaud E."/>
        </authorList>
    </citation>
    <scope>NUCLEOTIDE SEQUENCE [LARGE SCALE GENOMIC DNA]</scope>
    <source>
        <strain evidence="12">Ena-SAMPLE-TAB-13-05-2024-13:56:06:370-140305</strain>
    </source>
</reference>
<dbReference type="EMBL" id="CAXJRC010000033">
    <property type="protein sequence ID" value="CAL2107189.1"/>
    <property type="molecule type" value="Genomic_DNA"/>
</dbReference>
<feature type="domain" description="HU" evidence="11">
    <location>
        <begin position="2"/>
        <end position="123"/>
    </location>
</feature>
<dbReference type="Proteomes" id="UP001497602">
    <property type="component" value="Unassembled WGS sequence"/>
</dbReference>
<dbReference type="InterPro" id="IPR005902">
    <property type="entry name" value="HU_DNA-bd_put"/>
</dbReference>
<comment type="similarity">
    <text evidence="2">Belongs to the bacterial histone-like protein family.</text>
</comment>
<comment type="caution">
    <text evidence="12">The sequence shown here is derived from an EMBL/GenBank/DDBJ whole genome shotgun (WGS) entry which is preliminary data.</text>
</comment>
<evidence type="ECO:0000256" key="3">
    <source>
        <dbReference type="ARBA" id="ARBA00011738"/>
    </source>
</evidence>
<evidence type="ECO:0000313" key="12">
    <source>
        <dbReference type="EMBL" id="CAL2107189.1"/>
    </source>
</evidence>
<dbReference type="PANTHER" id="PTHR33175">
    <property type="entry name" value="DNA-BINDING PROTEIN HU"/>
    <property type="match status" value="1"/>
</dbReference>
<dbReference type="InterPro" id="IPR041607">
    <property type="entry name" value="HU-HIG"/>
</dbReference>
<comment type="subcellular location">
    <subcellularLocation>
        <location evidence="1">Virion</location>
    </subcellularLocation>
</comment>
<evidence type="ECO:0000256" key="5">
    <source>
        <dbReference type="ARBA" id="ARBA00022705"/>
    </source>
</evidence>
<dbReference type="NCBIfam" id="TIGR01201">
    <property type="entry name" value="HU_rel"/>
    <property type="match status" value="1"/>
</dbReference>
<evidence type="ECO:0000313" key="13">
    <source>
        <dbReference type="Proteomes" id="UP001497602"/>
    </source>
</evidence>
<evidence type="ECO:0000256" key="2">
    <source>
        <dbReference type="ARBA" id="ARBA00010529"/>
    </source>
</evidence>
<evidence type="ECO:0000259" key="11">
    <source>
        <dbReference type="Pfam" id="PF18291"/>
    </source>
</evidence>
<evidence type="ECO:0000256" key="7">
    <source>
        <dbReference type="ARBA" id="ARBA00023125"/>
    </source>
</evidence>
<keyword evidence="5" id="KW-0235">DNA replication</keyword>
<organism evidence="12 13">
    <name type="scientific">Tenacibaculum vairaonense</name>
    <dbReference type="NCBI Taxonomy" id="3137860"/>
    <lineage>
        <taxon>Bacteria</taxon>
        <taxon>Pseudomonadati</taxon>
        <taxon>Bacteroidota</taxon>
        <taxon>Flavobacteriia</taxon>
        <taxon>Flavobacteriales</taxon>
        <taxon>Flavobacteriaceae</taxon>
        <taxon>Tenacibaculum</taxon>
    </lineage>
</organism>
<dbReference type="SUPFAM" id="SSF47729">
    <property type="entry name" value="IHF-like DNA-binding proteins"/>
    <property type="match status" value="1"/>
</dbReference>
<keyword evidence="13" id="KW-1185">Reference proteome</keyword>
<evidence type="ECO:0000256" key="10">
    <source>
        <dbReference type="ARBA" id="ARBA00046140"/>
    </source>
</evidence>
<evidence type="ECO:0000256" key="9">
    <source>
        <dbReference type="ARBA" id="ARBA00033227"/>
    </source>
</evidence>
<dbReference type="InterPro" id="IPR010992">
    <property type="entry name" value="IHF-like_DNA-bd_dom_sf"/>
</dbReference>
<dbReference type="InterPro" id="IPR000119">
    <property type="entry name" value="Hist_DNA-bd"/>
</dbReference>
<dbReference type="Pfam" id="PF18291">
    <property type="entry name" value="HU-HIG"/>
    <property type="match status" value="1"/>
</dbReference>
<comment type="subunit">
    <text evidence="3">Homodimer.</text>
</comment>
<dbReference type="PANTHER" id="PTHR33175:SF13">
    <property type="entry name" value="HISTONE-LIKE PROTEIN"/>
    <property type="match status" value="1"/>
</dbReference>
<keyword evidence="7" id="KW-0238">DNA-binding</keyword>
<dbReference type="RefSeq" id="WP_348738851.1">
    <property type="nucleotide sequence ID" value="NZ_CAXJRC010000033.1"/>
</dbReference>
<evidence type="ECO:0000256" key="4">
    <source>
        <dbReference type="ARBA" id="ARBA00016145"/>
    </source>
</evidence>
<protein>
    <recommendedName>
        <fullName evidence="4">Viral histone-like protein</fullName>
    </recommendedName>
    <alternativeName>
        <fullName evidence="9">DNA-binding protein pA104R</fullName>
    </alternativeName>
    <alternativeName>
        <fullName evidence="8">pA104R</fullName>
    </alternativeName>
</protein>
<evidence type="ECO:0000256" key="8">
    <source>
        <dbReference type="ARBA" id="ARBA00033120"/>
    </source>
</evidence>
<sequence length="124" mass="13902">MKYKLIERANPRDRSLPNKWYASPVNSGKVTEKSIAKEIASRSSLTAGDVMNVLQNFLDLLPNHLIDGKSVKLGDFGSFRISFSSTGVETKEDFTTDKIKGRKVIFTPSSDFKNGLNRISFEKQ</sequence>
<proteinExistence type="inferred from homology"/>
<evidence type="ECO:0000256" key="1">
    <source>
        <dbReference type="ARBA" id="ARBA00004328"/>
    </source>
</evidence>
<comment type="function">
    <text evidence="10">DNA-binding protein that plays a critical role in nucleoid compaction, genome replication and DNA replication and transcription. Binds to both ssDNA and dsDNA with a binding site covering about 15 nucleotides. Displays DNA-supercoiling activity only when associated with the viral DNA topoisomerase 2.</text>
</comment>
<keyword evidence="6" id="KW-0426">Late protein</keyword>
<name>A0ABM9PN96_9FLAO</name>